<dbReference type="EMBL" id="AK418142">
    <property type="protein sequence ID" value="BAN21357.1"/>
    <property type="molecule type" value="mRNA"/>
</dbReference>
<sequence length="225" mass="25226">MYLLTHTLLWSVLISIAFSDRILINDIVDRLLEGVSSTILQQGLDSINTEDLEHQWKYRWHFVKLKGSLKCTNGKVKKLSTIRRTGDSYFSAEGNKMAVSFSLGLQKLTIKYKCKATAKHLIKFHDSIKITVEHNSIRGEVSLTKDGDSCAASLERLETDRLDGVKIHTGGGPVNKIKDIILQAVYKHCKGSLLKNISSQMRKSASSRLGSQNWCKDIPHLNSTV</sequence>
<keyword evidence="1" id="KW-0732">Signal</keyword>
<feature type="chain" id="PRO_5004372840" evidence="1">
    <location>
        <begin position="20"/>
        <end position="225"/>
    </location>
</feature>
<dbReference type="Pfam" id="PF16984">
    <property type="entry name" value="Grp7_allergen"/>
    <property type="match status" value="1"/>
</dbReference>
<dbReference type="AlphaFoldDB" id="R4WTV8"/>
<protein>
    <submittedName>
        <fullName evidence="2">Uncharacterized protein</fullName>
    </submittedName>
</protein>
<accession>R4WTV8</accession>
<evidence type="ECO:0000256" key="1">
    <source>
        <dbReference type="SAM" id="SignalP"/>
    </source>
</evidence>
<organism evidence="2">
    <name type="scientific">Riptortus pedestris</name>
    <name type="common">Bean bug</name>
    <dbReference type="NCBI Taxonomy" id="329032"/>
    <lineage>
        <taxon>Eukaryota</taxon>
        <taxon>Metazoa</taxon>
        <taxon>Ecdysozoa</taxon>
        <taxon>Arthropoda</taxon>
        <taxon>Hexapoda</taxon>
        <taxon>Insecta</taxon>
        <taxon>Pterygota</taxon>
        <taxon>Neoptera</taxon>
        <taxon>Paraneoptera</taxon>
        <taxon>Hemiptera</taxon>
        <taxon>Heteroptera</taxon>
        <taxon>Panheteroptera</taxon>
        <taxon>Pentatomomorpha</taxon>
        <taxon>Coreoidea</taxon>
        <taxon>Alydidae</taxon>
        <taxon>Riptortus</taxon>
    </lineage>
</organism>
<reference evidence="2" key="1">
    <citation type="journal article" date="2013" name="PLoS ONE">
        <title>Gene expression in gut symbiotic organ of stinkbug affected by extracellular bacterial symbiont.</title>
        <authorList>
            <person name="Futahashi R."/>
            <person name="Tanaka K."/>
            <person name="Tanahashi M."/>
            <person name="Nikoh N."/>
            <person name="Kikuchi Y."/>
            <person name="Lee B.L."/>
            <person name="Fukatsu T."/>
        </authorList>
    </citation>
    <scope>NUCLEOTIDE SEQUENCE</scope>
    <source>
        <tissue evidence="2">Midgut</tissue>
    </source>
</reference>
<dbReference type="Gene3D" id="3.15.10.50">
    <property type="match status" value="1"/>
</dbReference>
<name>R4WTV8_RIPPE</name>
<dbReference type="InterPro" id="IPR020234">
    <property type="entry name" value="Mite_allergen_group-7"/>
</dbReference>
<evidence type="ECO:0000313" key="2">
    <source>
        <dbReference type="EMBL" id="BAN21357.1"/>
    </source>
</evidence>
<feature type="signal peptide" evidence="1">
    <location>
        <begin position="1"/>
        <end position="19"/>
    </location>
</feature>
<dbReference type="InterPro" id="IPR038602">
    <property type="entry name" value="Mite_allergen_7_sf"/>
</dbReference>
<proteinExistence type="evidence at transcript level"/>